<accession>A0AAV8YDS7</accession>
<keyword evidence="3" id="KW-0479">Metal-binding</keyword>
<evidence type="ECO:0000256" key="7">
    <source>
        <dbReference type="ARBA" id="ARBA00023015"/>
    </source>
</evidence>
<dbReference type="InterPro" id="IPR013087">
    <property type="entry name" value="Znf_C2H2_type"/>
</dbReference>
<dbReference type="GO" id="GO:0000978">
    <property type="term" value="F:RNA polymerase II cis-regulatory region sequence-specific DNA binding"/>
    <property type="evidence" value="ECO:0007669"/>
    <property type="project" value="TreeGrafter"/>
</dbReference>
<feature type="compositionally biased region" description="Basic and acidic residues" evidence="13">
    <location>
        <begin position="301"/>
        <end position="328"/>
    </location>
</feature>
<evidence type="ECO:0000256" key="11">
    <source>
        <dbReference type="ARBA" id="ARBA00037948"/>
    </source>
</evidence>
<comment type="caution">
    <text evidence="15">The sequence shown here is derived from an EMBL/GenBank/DDBJ whole genome shotgun (WGS) entry which is preliminary data.</text>
</comment>
<dbReference type="GO" id="GO:0005634">
    <property type="term" value="C:nucleus"/>
    <property type="evidence" value="ECO:0007669"/>
    <property type="project" value="UniProtKB-SubCell"/>
</dbReference>
<evidence type="ECO:0000256" key="9">
    <source>
        <dbReference type="ARBA" id="ARBA00023163"/>
    </source>
</evidence>
<feature type="compositionally biased region" description="Basic and acidic residues" evidence="13">
    <location>
        <begin position="269"/>
        <end position="285"/>
    </location>
</feature>
<evidence type="ECO:0000256" key="1">
    <source>
        <dbReference type="ARBA" id="ARBA00004123"/>
    </source>
</evidence>
<dbReference type="PANTHER" id="PTHR24388">
    <property type="entry name" value="ZINC FINGER PROTEIN"/>
    <property type="match status" value="1"/>
</dbReference>
<dbReference type="GO" id="GO:0000981">
    <property type="term" value="F:DNA-binding transcription factor activity, RNA polymerase II-specific"/>
    <property type="evidence" value="ECO:0007669"/>
    <property type="project" value="TreeGrafter"/>
</dbReference>
<dbReference type="Pfam" id="PF00096">
    <property type="entry name" value="zf-C2H2"/>
    <property type="match status" value="1"/>
</dbReference>
<dbReference type="InterPro" id="IPR050527">
    <property type="entry name" value="Snail/Krueppel_Znf"/>
</dbReference>
<evidence type="ECO:0000256" key="4">
    <source>
        <dbReference type="ARBA" id="ARBA00022737"/>
    </source>
</evidence>
<dbReference type="InterPro" id="IPR036236">
    <property type="entry name" value="Znf_C2H2_sf"/>
</dbReference>
<protein>
    <recommendedName>
        <fullName evidence="14">C2H2-type domain-containing protein</fullName>
    </recommendedName>
</protein>
<evidence type="ECO:0000313" key="15">
    <source>
        <dbReference type="EMBL" id="KAJ8949176.1"/>
    </source>
</evidence>
<feature type="region of interest" description="Disordered" evidence="13">
    <location>
        <begin position="341"/>
        <end position="374"/>
    </location>
</feature>
<evidence type="ECO:0000256" key="12">
    <source>
        <dbReference type="PROSITE-ProRule" id="PRU00042"/>
    </source>
</evidence>
<evidence type="ECO:0000256" key="5">
    <source>
        <dbReference type="ARBA" id="ARBA00022771"/>
    </source>
</evidence>
<dbReference type="SUPFAM" id="SSF57667">
    <property type="entry name" value="beta-beta-alpha zinc fingers"/>
    <property type="match status" value="1"/>
</dbReference>
<feature type="compositionally biased region" description="Polar residues" evidence="13">
    <location>
        <begin position="286"/>
        <end position="300"/>
    </location>
</feature>
<name>A0AAV8YDS7_9CUCU</name>
<organism evidence="15 16">
    <name type="scientific">Aromia moschata</name>
    <dbReference type="NCBI Taxonomy" id="1265417"/>
    <lineage>
        <taxon>Eukaryota</taxon>
        <taxon>Metazoa</taxon>
        <taxon>Ecdysozoa</taxon>
        <taxon>Arthropoda</taxon>
        <taxon>Hexapoda</taxon>
        <taxon>Insecta</taxon>
        <taxon>Pterygota</taxon>
        <taxon>Neoptera</taxon>
        <taxon>Endopterygota</taxon>
        <taxon>Coleoptera</taxon>
        <taxon>Polyphaga</taxon>
        <taxon>Cucujiformia</taxon>
        <taxon>Chrysomeloidea</taxon>
        <taxon>Cerambycidae</taxon>
        <taxon>Cerambycinae</taxon>
        <taxon>Callichromatini</taxon>
        <taxon>Aromia</taxon>
    </lineage>
</organism>
<dbReference type="SMART" id="SM00355">
    <property type="entry name" value="ZnF_C2H2"/>
    <property type="match status" value="5"/>
</dbReference>
<keyword evidence="9" id="KW-0804">Transcription</keyword>
<evidence type="ECO:0000256" key="13">
    <source>
        <dbReference type="SAM" id="MobiDB-lite"/>
    </source>
</evidence>
<feature type="compositionally biased region" description="Acidic residues" evidence="13">
    <location>
        <begin position="357"/>
        <end position="368"/>
    </location>
</feature>
<comment type="similarity">
    <text evidence="2">Belongs to the krueppel C2H2-type zinc-finger protein family.</text>
</comment>
<keyword evidence="5 12" id="KW-0863">Zinc-finger</keyword>
<dbReference type="GO" id="GO:0008270">
    <property type="term" value="F:zinc ion binding"/>
    <property type="evidence" value="ECO:0007669"/>
    <property type="project" value="UniProtKB-KW"/>
</dbReference>
<proteinExistence type="inferred from homology"/>
<feature type="domain" description="C2H2-type" evidence="14">
    <location>
        <begin position="450"/>
        <end position="473"/>
    </location>
</feature>
<keyword evidence="8" id="KW-0238">DNA-binding</keyword>
<keyword evidence="7" id="KW-0805">Transcription regulation</keyword>
<feature type="compositionally biased region" description="Basic and acidic residues" evidence="13">
    <location>
        <begin position="345"/>
        <end position="356"/>
    </location>
</feature>
<evidence type="ECO:0000256" key="3">
    <source>
        <dbReference type="ARBA" id="ARBA00022723"/>
    </source>
</evidence>
<evidence type="ECO:0000259" key="14">
    <source>
        <dbReference type="PROSITE" id="PS50157"/>
    </source>
</evidence>
<reference evidence="15" key="1">
    <citation type="journal article" date="2023" name="Insect Mol. Biol.">
        <title>Genome sequencing provides insights into the evolution of gene families encoding plant cell wall-degrading enzymes in longhorned beetles.</title>
        <authorList>
            <person name="Shin N.R."/>
            <person name="Okamura Y."/>
            <person name="Kirsch R."/>
            <person name="Pauchet Y."/>
        </authorList>
    </citation>
    <scope>NUCLEOTIDE SEQUENCE</scope>
    <source>
        <strain evidence="15">AMC_N1</strain>
    </source>
</reference>
<keyword evidence="4" id="KW-0677">Repeat</keyword>
<dbReference type="Proteomes" id="UP001162162">
    <property type="component" value="Unassembled WGS sequence"/>
</dbReference>
<comment type="similarity">
    <text evidence="11">Belongs to the snail C2H2-type zinc-finger protein family.</text>
</comment>
<keyword evidence="6" id="KW-0862">Zinc</keyword>
<feature type="compositionally biased region" description="Basic and acidic residues" evidence="13">
    <location>
        <begin position="33"/>
        <end position="44"/>
    </location>
</feature>
<feature type="region of interest" description="Disordered" evidence="13">
    <location>
        <begin position="1"/>
        <end position="51"/>
    </location>
</feature>
<feature type="compositionally biased region" description="Polar residues" evidence="13">
    <location>
        <begin position="14"/>
        <end position="28"/>
    </location>
</feature>
<dbReference type="PANTHER" id="PTHR24388:SF96">
    <property type="entry name" value="GENE, 32687-RELATED"/>
    <property type="match status" value="1"/>
</dbReference>
<keyword evidence="16" id="KW-1185">Reference proteome</keyword>
<comment type="subcellular location">
    <subcellularLocation>
        <location evidence="1">Nucleus</location>
    </subcellularLocation>
</comment>
<evidence type="ECO:0000256" key="8">
    <source>
        <dbReference type="ARBA" id="ARBA00023125"/>
    </source>
</evidence>
<dbReference type="PROSITE" id="PS50157">
    <property type="entry name" value="ZINC_FINGER_C2H2_2"/>
    <property type="match status" value="1"/>
</dbReference>
<evidence type="ECO:0000313" key="16">
    <source>
        <dbReference type="Proteomes" id="UP001162162"/>
    </source>
</evidence>
<sequence length="583" mass="67382">MPPQENQCGPPGSQIPSRVQTEEQNMTHHQVKEKHSVEPNKMEIGDADFYSKQLEDEKKKEETNFANDGDFNGQLKRAAPEVKTEEQNHIQTREQEASQKQICNDIPRHVSFPQPMDRKIFSPFNLPTYNLGERICSIPPLNMWPGPPIYNPPGPQIGEKFCPLPPLNMDPRFLPHDMPRDIPERIFIHPHSLMHRHTHYNIPGDHMKDKMYAPLPLAVEQKGPRYSMPPNQMDKIYFVPQTKIEENSLQPEGSIRDRDPLTEPAAAQIDKEKDTKAGDSPEKVDVQTTVAKVQPSNENENVTKEDVVKDNSPQEDKKDGQPVENKMRIILRIDKSRIKNYAPYDKNEDSNEKENKEDDVEMSEDADENGIAPPENEVFLHPGEHNQELYQCPNCTFITTNLNFHVAHKKICLNELDKNERKCPHCPHVTNRQYALNKHINTMHTKAVWYTCDFCTYRSTDSSCLRRHKRNVHPDMVGSDLTCQLCAYRCTTEYHLRKHQLKHDDNTILQKHVFIHNPKPRNCEFCDYKCVSPYQMKGHLKKYHHGVGLEDIDCRSDVSLSEVVDDISNAIREAKEFMGHATE</sequence>
<evidence type="ECO:0000256" key="6">
    <source>
        <dbReference type="ARBA" id="ARBA00022833"/>
    </source>
</evidence>
<dbReference type="AlphaFoldDB" id="A0AAV8YDS7"/>
<gene>
    <name evidence="15" type="ORF">NQ318_021667</name>
</gene>
<keyword evidence="10" id="KW-0539">Nucleus</keyword>
<evidence type="ECO:0000256" key="10">
    <source>
        <dbReference type="ARBA" id="ARBA00023242"/>
    </source>
</evidence>
<dbReference type="PROSITE" id="PS00028">
    <property type="entry name" value="ZINC_FINGER_C2H2_1"/>
    <property type="match status" value="1"/>
</dbReference>
<evidence type="ECO:0000256" key="2">
    <source>
        <dbReference type="ARBA" id="ARBA00006991"/>
    </source>
</evidence>
<feature type="region of interest" description="Disordered" evidence="13">
    <location>
        <begin position="266"/>
        <end position="328"/>
    </location>
</feature>
<dbReference type="Gene3D" id="3.30.160.60">
    <property type="entry name" value="Classic Zinc Finger"/>
    <property type="match status" value="2"/>
</dbReference>
<dbReference type="EMBL" id="JAPWTK010000122">
    <property type="protein sequence ID" value="KAJ8949176.1"/>
    <property type="molecule type" value="Genomic_DNA"/>
</dbReference>